<dbReference type="InterPro" id="IPR012093">
    <property type="entry name" value="Pirin"/>
</dbReference>
<feature type="binding site" evidence="2">
    <location>
        <position position="124"/>
    </location>
    <ligand>
        <name>Fe cation</name>
        <dbReference type="ChEBI" id="CHEBI:24875"/>
    </ligand>
</feature>
<dbReference type="RefSeq" id="WP_184845352.1">
    <property type="nucleotide sequence ID" value="NZ_JACHMN010000003.1"/>
</dbReference>
<dbReference type="Proteomes" id="UP000587527">
    <property type="component" value="Unassembled WGS sequence"/>
</dbReference>
<evidence type="ECO:0000256" key="2">
    <source>
        <dbReference type="PIRSR" id="PIRSR006232-1"/>
    </source>
</evidence>
<proteinExistence type="inferred from homology"/>
<evidence type="ECO:0000259" key="4">
    <source>
        <dbReference type="Pfam" id="PF02678"/>
    </source>
</evidence>
<keyword evidence="7" id="KW-1185">Reference proteome</keyword>
<sequence>MSNVEPAPQEIQCGAEGAEGPVHELLVGRDVVLGGTRGLTVTRTIPHRDRRMVGAWCFVDHYGPVSIAGGPGMRVGPHPHCGLQTVSWLVEGDVVHRDSVGSLARITPGELNLMTSGRGISHSEESPGDAPQRLHGVQLWVALPADQRDVAAHFEHHGDLPRRDGVTVFMGELDGLVSPAKAYTPLVGAEIALAPGSRRSFPLRPDFEYAVLALTGTALVDGLELAPGPLLYLGTGRTGLDLVAQPAARLLLIGGEPFAEELVMWWNFVARDHDEIVAARAAWADGDRFGTVTGYDGSSIPAPELPATRLKPRGRHR</sequence>
<dbReference type="InterPro" id="IPR011051">
    <property type="entry name" value="RmlC_Cupin_sf"/>
</dbReference>
<dbReference type="AlphaFoldDB" id="A0A841C1Z8"/>
<dbReference type="CDD" id="cd02247">
    <property type="entry name" value="cupin_pirin_C"/>
    <property type="match status" value="1"/>
</dbReference>
<dbReference type="Gene3D" id="2.60.120.10">
    <property type="entry name" value="Jelly Rolls"/>
    <property type="match status" value="1"/>
</dbReference>
<dbReference type="CDD" id="cd02909">
    <property type="entry name" value="cupin_pirin_N"/>
    <property type="match status" value="1"/>
</dbReference>
<dbReference type="Pfam" id="PF05726">
    <property type="entry name" value="Pirin_C"/>
    <property type="match status" value="1"/>
</dbReference>
<dbReference type="InterPro" id="IPR003829">
    <property type="entry name" value="Pirin_N_dom"/>
</dbReference>
<comment type="cofactor">
    <cofactor evidence="2">
        <name>Fe cation</name>
        <dbReference type="ChEBI" id="CHEBI:24875"/>
    </cofactor>
    <text evidence="2">Binds 1 Fe cation per subunit.</text>
</comment>
<dbReference type="PANTHER" id="PTHR13903">
    <property type="entry name" value="PIRIN-RELATED"/>
    <property type="match status" value="1"/>
</dbReference>
<dbReference type="GO" id="GO:0046872">
    <property type="term" value="F:metal ion binding"/>
    <property type="evidence" value="ECO:0007669"/>
    <property type="project" value="UniProtKB-KW"/>
</dbReference>
<dbReference type="InterPro" id="IPR008778">
    <property type="entry name" value="Pirin_C_dom"/>
</dbReference>
<organism evidence="6 7">
    <name type="scientific">Allocatelliglobosispora scoriae</name>
    <dbReference type="NCBI Taxonomy" id="643052"/>
    <lineage>
        <taxon>Bacteria</taxon>
        <taxon>Bacillati</taxon>
        <taxon>Actinomycetota</taxon>
        <taxon>Actinomycetes</taxon>
        <taxon>Micromonosporales</taxon>
        <taxon>Micromonosporaceae</taxon>
        <taxon>Allocatelliglobosispora</taxon>
    </lineage>
</organism>
<keyword evidence="2" id="KW-0479">Metal-binding</keyword>
<dbReference type="PANTHER" id="PTHR13903:SF8">
    <property type="entry name" value="PIRIN"/>
    <property type="match status" value="1"/>
</dbReference>
<evidence type="ECO:0000256" key="3">
    <source>
        <dbReference type="RuleBase" id="RU003457"/>
    </source>
</evidence>
<evidence type="ECO:0000259" key="5">
    <source>
        <dbReference type="Pfam" id="PF05726"/>
    </source>
</evidence>
<comment type="caution">
    <text evidence="6">The sequence shown here is derived from an EMBL/GenBank/DDBJ whole genome shotgun (WGS) entry which is preliminary data.</text>
</comment>
<gene>
    <name evidence="6" type="ORF">F4553_007212</name>
</gene>
<dbReference type="PIRSF" id="PIRSF006232">
    <property type="entry name" value="Pirin"/>
    <property type="match status" value="1"/>
</dbReference>
<comment type="similarity">
    <text evidence="1 3">Belongs to the pirin family.</text>
</comment>
<feature type="domain" description="Pirin C-terminal" evidence="5">
    <location>
        <begin position="189"/>
        <end position="288"/>
    </location>
</feature>
<reference evidence="6 7" key="1">
    <citation type="submission" date="2020-08" db="EMBL/GenBank/DDBJ databases">
        <title>Sequencing the genomes of 1000 actinobacteria strains.</title>
        <authorList>
            <person name="Klenk H.-P."/>
        </authorList>
    </citation>
    <scope>NUCLEOTIDE SEQUENCE [LARGE SCALE GENOMIC DNA]</scope>
    <source>
        <strain evidence="6 7">DSM 45362</strain>
    </source>
</reference>
<protein>
    <submittedName>
        <fullName evidence="6">Redox-sensitive bicupin YhaK (Pirin superfamily)</fullName>
    </submittedName>
</protein>
<keyword evidence="2" id="KW-0408">Iron</keyword>
<evidence type="ECO:0000313" key="7">
    <source>
        <dbReference type="Proteomes" id="UP000587527"/>
    </source>
</evidence>
<dbReference type="SUPFAM" id="SSF51182">
    <property type="entry name" value="RmlC-like cupins"/>
    <property type="match status" value="1"/>
</dbReference>
<feature type="binding site" evidence="2">
    <location>
        <position position="122"/>
    </location>
    <ligand>
        <name>Fe cation</name>
        <dbReference type="ChEBI" id="CHEBI:24875"/>
    </ligand>
</feature>
<name>A0A841C1Z8_9ACTN</name>
<accession>A0A841C1Z8</accession>
<feature type="domain" description="Pirin N-terminal" evidence="4">
    <location>
        <begin position="40"/>
        <end position="141"/>
    </location>
</feature>
<evidence type="ECO:0000313" key="6">
    <source>
        <dbReference type="EMBL" id="MBB5873778.1"/>
    </source>
</evidence>
<feature type="binding site" evidence="2">
    <location>
        <position position="78"/>
    </location>
    <ligand>
        <name>Fe cation</name>
        <dbReference type="ChEBI" id="CHEBI:24875"/>
    </ligand>
</feature>
<feature type="binding site" evidence="2">
    <location>
        <position position="80"/>
    </location>
    <ligand>
        <name>Fe cation</name>
        <dbReference type="ChEBI" id="CHEBI:24875"/>
    </ligand>
</feature>
<dbReference type="EMBL" id="JACHMN010000003">
    <property type="protein sequence ID" value="MBB5873778.1"/>
    <property type="molecule type" value="Genomic_DNA"/>
</dbReference>
<dbReference type="Pfam" id="PF02678">
    <property type="entry name" value="Pirin"/>
    <property type="match status" value="1"/>
</dbReference>
<dbReference type="InterPro" id="IPR014710">
    <property type="entry name" value="RmlC-like_jellyroll"/>
</dbReference>
<evidence type="ECO:0000256" key="1">
    <source>
        <dbReference type="ARBA" id="ARBA00008416"/>
    </source>
</evidence>